<dbReference type="InterPro" id="IPR050595">
    <property type="entry name" value="Bact_response_regulator"/>
</dbReference>
<dbReference type="InterPro" id="IPR011006">
    <property type="entry name" value="CheY-like_superfamily"/>
</dbReference>
<evidence type="ECO:0000256" key="1">
    <source>
        <dbReference type="ARBA" id="ARBA00022553"/>
    </source>
</evidence>
<reference evidence="4 5" key="1">
    <citation type="submission" date="2016-10" db="EMBL/GenBank/DDBJ databases">
        <authorList>
            <person name="de Groot N.N."/>
        </authorList>
    </citation>
    <scope>NUCLEOTIDE SEQUENCE [LARGE SCALE GENOMIC DNA]</scope>
    <source>
        <strain evidence="4 5">LMG 27941</strain>
    </source>
</reference>
<dbReference type="SUPFAM" id="SSF52172">
    <property type="entry name" value="CheY-like"/>
    <property type="match status" value="1"/>
</dbReference>
<dbReference type="PANTHER" id="PTHR44591:SF3">
    <property type="entry name" value="RESPONSE REGULATORY DOMAIN-CONTAINING PROTEIN"/>
    <property type="match status" value="1"/>
</dbReference>
<accession>A0A1H9E0P1</accession>
<evidence type="ECO:0000256" key="2">
    <source>
        <dbReference type="PROSITE-ProRule" id="PRU00169"/>
    </source>
</evidence>
<evidence type="ECO:0000313" key="5">
    <source>
        <dbReference type="Proteomes" id="UP000199221"/>
    </source>
</evidence>
<dbReference type="InterPro" id="IPR001789">
    <property type="entry name" value="Sig_transdc_resp-reg_receiver"/>
</dbReference>
<gene>
    <name evidence="4" type="ORF">SAMN05216230_102144</name>
</gene>
<dbReference type="SMART" id="SM00448">
    <property type="entry name" value="REC"/>
    <property type="match status" value="1"/>
</dbReference>
<evidence type="ECO:0000313" key="4">
    <source>
        <dbReference type="EMBL" id="SEQ19349.1"/>
    </source>
</evidence>
<organism evidence="4 5">
    <name type="scientific">Pseudomonas soli</name>
    <dbReference type="NCBI Taxonomy" id="1306993"/>
    <lineage>
        <taxon>Bacteria</taxon>
        <taxon>Pseudomonadati</taxon>
        <taxon>Pseudomonadota</taxon>
        <taxon>Gammaproteobacteria</taxon>
        <taxon>Pseudomonadales</taxon>
        <taxon>Pseudomonadaceae</taxon>
        <taxon>Pseudomonas</taxon>
    </lineage>
</organism>
<feature type="modified residue" description="4-aspartylphosphate" evidence="2">
    <location>
        <position position="71"/>
    </location>
</feature>
<feature type="domain" description="Response regulatory" evidence="3">
    <location>
        <begin position="22"/>
        <end position="136"/>
    </location>
</feature>
<dbReference type="EMBL" id="FOEQ01000002">
    <property type="protein sequence ID" value="SEQ19349.1"/>
    <property type="molecule type" value="Genomic_DNA"/>
</dbReference>
<protein>
    <submittedName>
        <fullName evidence="4">Response regulator receiver domain-containing protein</fullName>
    </submittedName>
</protein>
<keyword evidence="1 2" id="KW-0597">Phosphoprotein</keyword>
<name>A0A1H9E0P1_9PSED</name>
<proteinExistence type="predicted"/>
<dbReference type="Proteomes" id="UP000199221">
    <property type="component" value="Unassembled WGS sequence"/>
</dbReference>
<dbReference type="AlphaFoldDB" id="A0A1H9E0P1"/>
<sequence>MVPVACSVVRRHRREIGDGVNTILVVDDEYLIADILGFALEDEGYLVEKASNGRKALDALKEKRVDLVITDYMMPVLNGEELLQAIREELELADLPVILMSGAQASQGRACPGKFAAVFDKPFDMDRMIATVRELLGT</sequence>
<dbReference type="Gene3D" id="3.40.50.2300">
    <property type="match status" value="1"/>
</dbReference>
<dbReference type="Pfam" id="PF00072">
    <property type="entry name" value="Response_reg"/>
    <property type="match status" value="1"/>
</dbReference>
<dbReference type="GO" id="GO:0000160">
    <property type="term" value="P:phosphorelay signal transduction system"/>
    <property type="evidence" value="ECO:0007669"/>
    <property type="project" value="InterPro"/>
</dbReference>
<dbReference type="PANTHER" id="PTHR44591">
    <property type="entry name" value="STRESS RESPONSE REGULATOR PROTEIN 1"/>
    <property type="match status" value="1"/>
</dbReference>
<evidence type="ECO:0000259" key="3">
    <source>
        <dbReference type="PROSITE" id="PS50110"/>
    </source>
</evidence>
<dbReference type="PROSITE" id="PS50110">
    <property type="entry name" value="RESPONSE_REGULATORY"/>
    <property type="match status" value="1"/>
</dbReference>